<evidence type="ECO:0000313" key="2">
    <source>
        <dbReference type="EMBL" id="MBD2566464.1"/>
    </source>
</evidence>
<feature type="coiled-coil region" evidence="1">
    <location>
        <begin position="11"/>
        <end position="75"/>
    </location>
</feature>
<sequence length="247" mass="29533">MSFLLEDMMLIETNENEIKEQEENLQEIAKQLEEIFRTENAAIPKEDFRKYFSKIENALRKLEKAKTNKLNSKAKSRIYEEVYKNVKNLKEKYSDFLTNELIEKFAEIEVYFGWKKEIYKLIFFSEEIVEINKHDIKKGSEKLYNIIYTMLQAIEKYTVGATQKEIDIIQHLAENLILYIENKRLNTIPVFRKTLNSAKAILWEIDRQKNQSKNTVESLLDFLKTSPEWVGDDFEECLEYVNEVRRE</sequence>
<name>A0ABR8F941_9NOST</name>
<protein>
    <submittedName>
        <fullName evidence="2">Uncharacterized protein</fullName>
    </submittedName>
</protein>
<comment type="caution">
    <text evidence="2">The sequence shown here is derived from an EMBL/GenBank/DDBJ whole genome shotgun (WGS) entry which is preliminary data.</text>
</comment>
<dbReference type="RefSeq" id="WP_190711287.1">
    <property type="nucleotide sequence ID" value="NZ_JACJST010000001.1"/>
</dbReference>
<keyword evidence="3" id="KW-1185">Reference proteome</keyword>
<dbReference type="Proteomes" id="UP000640531">
    <property type="component" value="Unassembled WGS sequence"/>
</dbReference>
<gene>
    <name evidence="2" type="ORF">H6G59_00850</name>
</gene>
<accession>A0ABR8F941</accession>
<reference evidence="2 3" key="1">
    <citation type="journal article" date="2020" name="ISME J.">
        <title>Comparative genomics reveals insights into cyanobacterial evolution and habitat adaptation.</title>
        <authorList>
            <person name="Chen M.Y."/>
            <person name="Teng W.K."/>
            <person name="Zhao L."/>
            <person name="Hu C.X."/>
            <person name="Zhou Y.K."/>
            <person name="Han B.P."/>
            <person name="Song L.R."/>
            <person name="Shu W.S."/>
        </authorList>
    </citation>
    <scope>NUCLEOTIDE SEQUENCE [LARGE SCALE GENOMIC DNA]</scope>
    <source>
        <strain evidence="2 3">FACHB-196</strain>
    </source>
</reference>
<organism evidence="2 3">
    <name type="scientific">Anabaena lutea FACHB-196</name>
    <dbReference type="NCBI Taxonomy" id="2692881"/>
    <lineage>
        <taxon>Bacteria</taxon>
        <taxon>Bacillati</taxon>
        <taxon>Cyanobacteriota</taxon>
        <taxon>Cyanophyceae</taxon>
        <taxon>Nostocales</taxon>
        <taxon>Nostocaceae</taxon>
        <taxon>Anabaena</taxon>
    </lineage>
</organism>
<proteinExistence type="predicted"/>
<keyword evidence="1" id="KW-0175">Coiled coil</keyword>
<evidence type="ECO:0000313" key="3">
    <source>
        <dbReference type="Proteomes" id="UP000640531"/>
    </source>
</evidence>
<evidence type="ECO:0000256" key="1">
    <source>
        <dbReference type="SAM" id="Coils"/>
    </source>
</evidence>
<dbReference type="EMBL" id="JACJST010000001">
    <property type="protein sequence ID" value="MBD2566464.1"/>
    <property type="molecule type" value="Genomic_DNA"/>
</dbReference>